<dbReference type="GO" id="GO:0043138">
    <property type="term" value="F:3'-5' DNA helicase activity"/>
    <property type="evidence" value="ECO:0007669"/>
    <property type="project" value="TreeGrafter"/>
</dbReference>
<dbReference type="Pfam" id="PF09369">
    <property type="entry name" value="MZB"/>
    <property type="match status" value="1"/>
</dbReference>
<dbReference type="Proteomes" id="UP000060390">
    <property type="component" value="Chromosome"/>
</dbReference>
<dbReference type="EMBL" id="CP011564">
    <property type="protein sequence ID" value="ALG82248.1"/>
    <property type="molecule type" value="Genomic_DNA"/>
</dbReference>
<evidence type="ECO:0000259" key="3">
    <source>
        <dbReference type="PROSITE" id="PS51192"/>
    </source>
</evidence>
<dbReference type="SMART" id="SM00490">
    <property type="entry name" value="HELICc"/>
    <property type="match status" value="1"/>
</dbReference>
<dbReference type="Pfam" id="PF00271">
    <property type="entry name" value="Helicase_C"/>
    <property type="match status" value="1"/>
</dbReference>
<reference evidence="6" key="1">
    <citation type="submission" date="2015-05" db="EMBL/GenBank/DDBJ databases">
        <title>Complete genome sequence of Halanaeroarchaeum sulfurireducens type strain M27-SA2, a sulfate-reducer haloarchaeon from marine anoxic lake Medee.</title>
        <authorList>
            <person name="Messina E."/>
            <person name="Kublanov I.V."/>
            <person name="Toshchakov S."/>
            <person name="Arcadi E."/>
            <person name="La Spada G."/>
            <person name="La Cono V."/>
            <person name="Yakimov M.M."/>
        </authorList>
    </citation>
    <scope>NUCLEOTIDE SEQUENCE [LARGE SCALE GENOMIC DNA]</scope>
    <source>
        <strain evidence="6">M27-SA2</strain>
    </source>
</reference>
<dbReference type="CDD" id="cd18797">
    <property type="entry name" value="SF2_C_Hrq"/>
    <property type="match status" value="1"/>
</dbReference>
<dbReference type="InterPro" id="IPR001650">
    <property type="entry name" value="Helicase_C-like"/>
</dbReference>
<evidence type="ECO:0000313" key="5">
    <source>
        <dbReference type="EMBL" id="ALG82248.1"/>
    </source>
</evidence>
<dbReference type="PROSITE" id="PS51194">
    <property type="entry name" value="HELICASE_CTER"/>
    <property type="match status" value="1"/>
</dbReference>
<proteinExistence type="predicted"/>
<feature type="domain" description="Helicase ATP-binding" evidence="3">
    <location>
        <begin position="60"/>
        <end position="243"/>
    </location>
</feature>
<accession>A0A0N9MJC7</accession>
<evidence type="ECO:0000259" key="4">
    <source>
        <dbReference type="PROSITE" id="PS51194"/>
    </source>
</evidence>
<dbReference type="Gene3D" id="3.40.50.300">
    <property type="entry name" value="P-loop containing nucleotide triphosphate hydrolases"/>
    <property type="match status" value="2"/>
</dbReference>
<keyword evidence="5" id="KW-0378">Hydrolase</keyword>
<dbReference type="InterPro" id="IPR018973">
    <property type="entry name" value="MZB"/>
</dbReference>
<evidence type="ECO:0000256" key="1">
    <source>
        <dbReference type="ARBA" id="ARBA00022741"/>
    </source>
</evidence>
<gene>
    <name evidence="5" type="ORF">HLASA_1355</name>
</gene>
<dbReference type="GO" id="GO:0006289">
    <property type="term" value="P:nucleotide-excision repair"/>
    <property type="evidence" value="ECO:0007669"/>
    <property type="project" value="TreeGrafter"/>
</dbReference>
<dbReference type="PATRIC" id="fig|1604004.5.peg.1428"/>
<feature type="domain" description="Helicase C-terminal" evidence="4">
    <location>
        <begin position="279"/>
        <end position="441"/>
    </location>
</feature>
<keyword evidence="1" id="KW-0547">Nucleotide-binding</keyword>
<dbReference type="PANTHER" id="PTHR47957">
    <property type="entry name" value="ATP-DEPENDENT HELICASE HRQ1"/>
    <property type="match status" value="1"/>
</dbReference>
<dbReference type="KEGG" id="hsf:HLASA_1355"/>
<evidence type="ECO:0000256" key="2">
    <source>
        <dbReference type="ARBA" id="ARBA00022840"/>
    </source>
</evidence>
<keyword evidence="2" id="KW-0067">ATP-binding</keyword>
<organism evidence="5 6">
    <name type="scientific">Halanaeroarchaeum sulfurireducens</name>
    <dbReference type="NCBI Taxonomy" id="1604004"/>
    <lineage>
        <taxon>Archaea</taxon>
        <taxon>Methanobacteriati</taxon>
        <taxon>Methanobacteriota</taxon>
        <taxon>Stenosarchaea group</taxon>
        <taxon>Halobacteria</taxon>
        <taxon>Halobacteriales</taxon>
        <taxon>Halobacteriaceae</taxon>
        <taxon>Halanaeroarchaeum</taxon>
    </lineage>
</organism>
<dbReference type="InterPro" id="IPR027417">
    <property type="entry name" value="P-loop_NTPase"/>
</dbReference>
<dbReference type="PANTHER" id="PTHR47957:SF3">
    <property type="entry name" value="ATP-DEPENDENT HELICASE HRQ1"/>
    <property type="match status" value="1"/>
</dbReference>
<dbReference type="InterPro" id="IPR014001">
    <property type="entry name" value="Helicase_ATP-bd"/>
</dbReference>
<name>A0A0N9MJC7_9EURY</name>
<dbReference type="GO" id="GO:0005524">
    <property type="term" value="F:ATP binding"/>
    <property type="evidence" value="ECO:0007669"/>
    <property type="project" value="UniProtKB-KW"/>
</dbReference>
<protein>
    <submittedName>
        <fullName evidence="5">ATP-dependent helicase</fullName>
    </submittedName>
</protein>
<dbReference type="CDD" id="cd17923">
    <property type="entry name" value="DEXHc_Hrq1-like"/>
    <property type="match status" value="1"/>
</dbReference>
<dbReference type="SUPFAM" id="SSF52540">
    <property type="entry name" value="P-loop containing nucleoside triphosphate hydrolases"/>
    <property type="match status" value="1"/>
</dbReference>
<dbReference type="STRING" id="1604004.HLASA_1355"/>
<dbReference type="PROSITE" id="PS51192">
    <property type="entry name" value="HELICASE_ATP_BIND_1"/>
    <property type="match status" value="1"/>
</dbReference>
<dbReference type="GO" id="GO:0036297">
    <property type="term" value="P:interstrand cross-link repair"/>
    <property type="evidence" value="ECO:0007669"/>
    <property type="project" value="TreeGrafter"/>
</dbReference>
<dbReference type="RefSeq" id="WP_054519729.1">
    <property type="nucleotide sequence ID" value="NZ_CP011564.1"/>
</dbReference>
<evidence type="ECO:0000313" key="6">
    <source>
        <dbReference type="Proteomes" id="UP000060390"/>
    </source>
</evidence>
<reference evidence="5 6" key="2">
    <citation type="journal article" date="2016" name="Stand. Genomic Sci.">
        <title>Complete genome sequence of 'Halanaeroarchaeum sulfurireducens' M27-SA2, a sulfur-reducing and acetate-oxidizing haloarchaeon from the deep-sea hypersaline anoxic lake Medee.</title>
        <authorList>
            <person name="Messina E."/>
            <person name="Sorokin D.Y."/>
            <person name="Kublanov I.V."/>
            <person name="Toshchakov S."/>
            <person name="Lopatina A."/>
            <person name="Arcadi E."/>
            <person name="Smedile F."/>
            <person name="La Spada G."/>
            <person name="La Cono V."/>
            <person name="Yakimov M.M."/>
        </authorList>
    </citation>
    <scope>NUCLEOTIDE SEQUENCE [LARGE SCALE GENOMIC DNA]</scope>
    <source>
        <strain evidence="5 6">M27-SA2</strain>
    </source>
</reference>
<dbReference type="Pfam" id="PF00270">
    <property type="entry name" value="DEAD"/>
    <property type="match status" value="1"/>
</dbReference>
<dbReference type="GeneID" id="26010699"/>
<keyword evidence="5" id="KW-0347">Helicase</keyword>
<dbReference type="GO" id="GO:0003676">
    <property type="term" value="F:nucleic acid binding"/>
    <property type="evidence" value="ECO:0007669"/>
    <property type="project" value="InterPro"/>
</dbReference>
<dbReference type="SMART" id="SM00487">
    <property type="entry name" value="DEXDc"/>
    <property type="match status" value="1"/>
</dbReference>
<sequence length="775" mass="84870">MDDIVAGFADRPYYDWQIAHERVVDAQDATTRPISLESRLSDALADNGIGDLYEHQVRAIEAVRDGRNVVLSTPTASGKSLGYTVPAVERAMDHGGRTLYIAPQNALIADQEESLSDLAASLGFGSRVSVAQYTGRLSDDEKRSVRDRRPTVLLTTPDMLHYALLPHGHRLWDWFFRSLETVVVDEVHEYRGVFGSHVSLVLRRLARMAERFDADFQYVACSATIGNPVEHASAVTGQPPSSFTLVAEDASAHGPTRWLLWNPPLHAGGEGRRRSNHVEARRIFTDLVQRDLQTLVFTRARQAAERYAQQSADRLRDRGKSDLANRIAAYQAALTPDRRRELEADIDAGAVRGVWSTNALELGVDIGTLDAVVLDGYPGTRMNTFQQAGRAGRGADESLVVLVAGEDQLDQYVMAHPDALFDGDPERAVVNPANEQLLDEHLACAARETWLGPDDEGVFGETLPDRVSGLTEEGVLARRTTDEGVRWVYDGDGSPQHEMSLRTIGDREVQLQARGDTIATLALSDALRDAHPGAIYHHQGRTYEVTDLDLDRHVATLSPSWADYYTNVLTDKEIRVETDLAERHPFDRDDVPVRFADISLTTTVTGYERTDGTTGETLSRHTLSLPPQTLRTKALYFTIPADLERTLRTMGDFEGGIHAAEHAIISMLPTTVLCDRRDVGGLSTPMHPHTGASTIFVYDGYPGGVGLVRAGYDGIRDLTAATRSMVRSCPCADGCPACVQSPQCGNANDPLDKGVAIALLDALFGDDSMAIEGPT</sequence>
<dbReference type="AlphaFoldDB" id="A0A0N9MJC7"/>
<dbReference type="InterPro" id="IPR011545">
    <property type="entry name" value="DEAD/DEAH_box_helicase_dom"/>
</dbReference>